<keyword evidence="4" id="KW-0808">Transferase</keyword>
<evidence type="ECO:0000256" key="12">
    <source>
        <dbReference type="SAM" id="SignalP"/>
    </source>
</evidence>
<dbReference type="FunFam" id="3.90.550.10:FF:000024">
    <property type="entry name" value="Hexosyltransferase"/>
    <property type="match status" value="2"/>
</dbReference>
<evidence type="ECO:0000256" key="4">
    <source>
        <dbReference type="ARBA" id="ARBA00022679"/>
    </source>
</evidence>
<feature type="chain" id="PRO_5043384857" description="Hexosyltransferase" evidence="12">
    <location>
        <begin position="36"/>
        <end position="692"/>
    </location>
</feature>
<keyword evidence="3" id="KW-0328">Glycosyltransferase</keyword>
<evidence type="ECO:0000256" key="3">
    <source>
        <dbReference type="ARBA" id="ARBA00022676"/>
    </source>
</evidence>
<dbReference type="Gene3D" id="3.90.550.10">
    <property type="entry name" value="Spore Coat Polysaccharide Biosynthesis Protein SpsA, Chain A"/>
    <property type="match status" value="2"/>
</dbReference>
<dbReference type="SUPFAM" id="SSF53448">
    <property type="entry name" value="Nucleotide-diphospho-sugar transferases"/>
    <property type="match status" value="2"/>
</dbReference>
<evidence type="ECO:0000256" key="8">
    <source>
        <dbReference type="ARBA" id="ARBA00023136"/>
    </source>
</evidence>
<dbReference type="EMBL" id="PKMF04000375">
    <property type="protein sequence ID" value="KAK7835116.1"/>
    <property type="molecule type" value="Genomic_DNA"/>
</dbReference>
<evidence type="ECO:0000256" key="5">
    <source>
        <dbReference type="ARBA" id="ARBA00022692"/>
    </source>
</evidence>
<evidence type="ECO:0000256" key="1">
    <source>
        <dbReference type="ARBA" id="ARBA00004877"/>
    </source>
</evidence>
<keyword evidence="5" id="KW-0812">Transmembrane</keyword>
<dbReference type="InterPro" id="IPR029044">
    <property type="entry name" value="Nucleotide-diphossugar_trans"/>
</dbReference>
<dbReference type="InterPro" id="IPR050748">
    <property type="entry name" value="Glycosyltrans_8_dom-fam"/>
</dbReference>
<keyword evidence="8" id="KW-0472">Membrane</keyword>
<keyword evidence="14" id="KW-1185">Reference proteome</keyword>
<protein>
    <recommendedName>
        <fullName evidence="11">Hexosyltransferase</fullName>
        <ecNumber evidence="11">2.4.1.-</ecNumber>
    </recommendedName>
</protein>
<feature type="signal peptide" evidence="12">
    <location>
        <begin position="1"/>
        <end position="35"/>
    </location>
</feature>
<proteinExistence type="inferred from homology"/>
<evidence type="ECO:0000256" key="7">
    <source>
        <dbReference type="ARBA" id="ARBA00022989"/>
    </source>
</evidence>
<evidence type="ECO:0000313" key="14">
    <source>
        <dbReference type="Proteomes" id="UP000237347"/>
    </source>
</evidence>
<dbReference type="Proteomes" id="UP000237347">
    <property type="component" value="Unassembled WGS sequence"/>
</dbReference>
<evidence type="ECO:0000256" key="9">
    <source>
        <dbReference type="ARBA" id="ARBA00023180"/>
    </source>
</evidence>
<gene>
    <name evidence="13" type="primary">GATL4_1</name>
    <name evidence="13" type="ORF">CFP56_023786</name>
</gene>
<dbReference type="GO" id="GO:0005794">
    <property type="term" value="C:Golgi apparatus"/>
    <property type="evidence" value="ECO:0007669"/>
    <property type="project" value="TreeGrafter"/>
</dbReference>
<keyword evidence="12" id="KW-0732">Signal</keyword>
<evidence type="ECO:0000313" key="13">
    <source>
        <dbReference type="EMBL" id="KAK7835116.1"/>
    </source>
</evidence>
<evidence type="ECO:0000256" key="10">
    <source>
        <dbReference type="ARBA" id="ARBA00060399"/>
    </source>
</evidence>
<keyword evidence="9" id="KW-0325">Glycoprotein</keyword>
<evidence type="ECO:0000256" key="2">
    <source>
        <dbReference type="ARBA" id="ARBA00006351"/>
    </source>
</evidence>
<dbReference type="InterPro" id="IPR002495">
    <property type="entry name" value="Glyco_trans_8"/>
</dbReference>
<name>A0AAW0KB92_QUESU</name>
<organism evidence="13 14">
    <name type="scientific">Quercus suber</name>
    <name type="common">Cork oak</name>
    <dbReference type="NCBI Taxonomy" id="58331"/>
    <lineage>
        <taxon>Eukaryota</taxon>
        <taxon>Viridiplantae</taxon>
        <taxon>Streptophyta</taxon>
        <taxon>Embryophyta</taxon>
        <taxon>Tracheophyta</taxon>
        <taxon>Spermatophyta</taxon>
        <taxon>Magnoliopsida</taxon>
        <taxon>eudicotyledons</taxon>
        <taxon>Gunneridae</taxon>
        <taxon>Pentapetalae</taxon>
        <taxon>rosids</taxon>
        <taxon>fabids</taxon>
        <taxon>Fagales</taxon>
        <taxon>Fagaceae</taxon>
        <taxon>Quercus</taxon>
    </lineage>
</organism>
<dbReference type="PANTHER" id="PTHR13778:SF5">
    <property type="entry name" value="HEXOSYLTRANSFERASE"/>
    <property type="match status" value="1"/>
</dbReference>
<dbReference type="EC" id="2.4.1.-" evidence="11"/>
<comment type="pathway">
    <text evidence="1">Glycan metabolism; pectin biosynthesis.</text>
</comment>
<sequence>MEAFWMSPTFPQPLSSLLIGLLSLLFLLLLPDLHSTATTATGIRLGVIRKPSPDVPIFREAPAFRNGETCASDDKIHISMTLDSNYLRGTMAAVLSILQHSTCPENVEFHFLWSRHEPDVSSSIKSTFPYLNFKVYRFNSKKVRGKISKSIRQALDQPLNYARIYLADIIPAEVKRVVYLDSDLVVVDDIKKLWEVDLENKVLAAPEYCHANFTTYFTDLFWSDPSMSRIFDGRKPCYFNTGVMVVDVDKWRQGDYTSKMEEWMVVQKQKRIYHLGSLPPFLLVLGGDITGVDHRWNQHGLGGDNLEGKCRSLHPGPISLLHWSGKGKPWLRLDSRKPCIVDHLWAPYDLYRLLSLLFLLLLPDLHSTATTATGIRLGVIRKPSPDVPIFREAPAFRNGETCASDDKIHISMTLDSNYLRGTMAAVLSILQHSTCPENVEFHFLWSRHEPDVSSSIKSTFPYLNFKVYRFNSKKVRGKISKSIRQALDQPLNYARIYLADIIPAEVKRVVYLDSDLVVVDDIKKLWEVDLENKVLAAPEYCHANFTTYFTDLFWSDPSMSRIFDGRKPCYFNTGVMVVDVDKWRQGDYTSKMEEWMVVQKQKRIYHLGSLPPFLLVLGGDITGVDHRWNQHGLGGDNLEGKCRSLHPGPISLLHWSGKGKPWLRLDSRKPCIVDHLWAPYDLYRSSTHSLEE</sequence>
<reference evidence="13 14" key="1">
    <citation type="journal article" date="2018" name="Sci. Data">
        <title>The draft genome sequence of cork oak.</title>
        <authorList>
            <person name="Ramos A.M."/>
            <person name="Usie A."/>
            <person name="Barbosa P."/>
            <person name="Barros P.M."/>
            <person name="Capote T."/>
            <person name="Chaves I."/>
            <person name="Simoes F."/>
            <person name="Abreu I."/>
            <person name="Carrasquinho I."/>
            <person name="Faro C."/>
            <person name="Guimaraes J.B."/>
            <person name="Mendonca D."/>
            <person name="Nobrega F."/>
            <person name="Rodrigues L."/>
            <person name="Saibo N.J.M."/>
            <person name="Varela M.C."/>
            <person name="Egas C."/>
            <person name="Matos J."/>
            <person name="Miguel C.M."/>
            <person name="Oliveira M.M."/>
            <person name="Ricardo C.P."/>
            <person name="Goncalves S."/>
        </authorList>
    </citation>
    <scope>NUCLEOTIDE SEQUENCE [LARGE SCALE GENOMIC DNA]</scope>
    <source>
        <strain evidence="14">cv. HL8</strain>
    </source>
</reference>
<dbReference type="GO" id="GO:0016757">
    <property type="term" value="F:glycosyltransferase activity"/>
    <property type="evidence" value="ECO:0007669"/>
    <property type="project" value="UniProtKB-KW"/>
</dbReference>
<evidence type="ECO:0000256" key="11">
    <source>
        <dbReference type="RuleBase" id="RU362027"/>
    </source>
</evidence>
<accession>A0AAW0KB92</accession>
<evidence type="ECO:0000256" key="6">
    <source>
        <dbReference type="ARBA" id="ARBA00022968"/>
    </source>
</evidence>
<comment type="subcellular location">
    <subcellularLocation>
        <location evidence="10">Endomembrane system</location>
        <topology evidence="10">Single-pass type II membrane protein</topology>
    </subcellularLocation>
</comment>
<keyword evidence="7" id="KW-1133">Transmembrane helix</keyword>
<keyword evidence="6" id="KW-0735">Signal-anchor</keyword>
<comment type="similarity">
    <text evidence="2 11">Belongs to the glycosyltransferase 8 family.</text>
</comment>
<dbReference type="AlphaFoldDB" id="A0AAW0KB92"/>
<dbReference type="Pfam" id="PF01501">
    <property type="entry name" value="Glyco_transf_8"/>
    <property type="match status" value="2"/>
</dbReference>
<dbReference type="PANTHER" id="PTHR13778">
    <property type="entry name" value="GLYCOSYLTRANSFERASE 8 DOMAIN-CONTAINING PROTEIN"/>
    <property type="match status" value="1"/>
</dbReference>
<comment type="caution">
    <text evidence="13">The sequence shown here is derived from an EMBL/GenBank/DDBJ whole genome shotgun (WGS) entry which is preliminary data.</text>
</comment>